<evidence type="ECO:0000313" key="1">
    <source>
        <dbReference type="EMBL" id="MFC7602895.1"/>
    </source>
</evidence>
<sequence>MRRAAPDSLSAPGGLTAVLALRRLEPTVTVATGLSPLGAVGVAMLEEDVIDDPRDVRPSAATCVRAWPARKPC</sequence>
<name>A0ABW2T2L7_9ACTN</name>
<reference evidence="2" key="1">
    <citation type="journal article" date="2019" name="Int. J. Syst. Evol. Microbiol.">
        <title>The Global Catalogue of Microorganisms (GCM) 10K type strain sequencing project: providing services to taxonomists for standard genome sequencing and annotation.</title>
        <authorList>
            <consortium name="The Broad Institute Genomics Platform"/>
            <consortium name="The Broad Institute Genome Sequencing Center for Infectious Disease"/>
            <person name="Wu L."/>
            <person name="Ma J."/>
        </authorList>
    </citation>
    <scope>NUCLEOTIDE SEQUENCE [LARGE SCALE GENOMIC DNA]</scope>
    <source>
        <strain evidence="2">JCM 10083</strain>
    </source>
</reference>
<gene>
    <name evidence="1" type="ORF">ACFQVD_22585</name>
</gene>
<dbReference type="EMBL" id="JBHTEE010000001">
    <property type="protein sequence ID" value="MFC7602895.1"/>
    <property type="molecule type" value="Genomic_DNA"/>
</dbReference>
<accession>A0ABW2T2L7</accession>
<proteinExistence type="predicted"/>
<organism evidence="1 2">
    <name type="scientific">Streptosporangium amethystogenes subsp. fukuiense</name>
    <dbReference type="NCBI Taxonomy" id="698418"/>
    <lineage>
        <taxon>Bacteria</taxon>
        <taxon>Bacillati</taxon>
        <taxon>Actinomycetota</taxon>
        <taxon>Actinomycetes</taxon>
        <taxon>Streptosporangiales</taxon>
        <taxon>Streptosporangiaceae</taxon>
        <taxon>Streptosporangium</taxon>
    </lineage>
</organism>
<protein>
    <submittedName>
        <fullName evidence="1">Uncharacterized protein</fullName>
    </submittedName>
</protein>
<dbReference type="Proteomes" id="UP001596514">
    <property type="component" value="Unassembled WGS sequence"/>
</dbReference>
<dbReference type="RefSeq" id="WP_343975599.1">
    <property type="nucleotide sequence ID" value="NZ_BAAAGK010000132.1"/>
</dbReference>
<keyword evidence="2" id="KW-1185">Reference proteome</keyword>
<evidence type="ECO:0000313" key="2">
    <source>
        <dbReference type="Proteomes" id="UP001596514"/>
    </source>
</evidence>
<comment type="caution">
    <text evidence="1">The sequence shown here is derived from an EMBL/GenBank/DDBJ whole genome shotgun (WGS) entry which is preliminary data.</text>
</comment>